<dbReference type="SUPFAM" id="SSF63829">
    <property type="entry name" value="Calcium-dependent phosphotriesterase"/>
    <property type="match status" value="1"/>
</dbReference>
<comment type="caution">
    <text evidence="4">The sequence shown here is derived from an EMBL/GenBank/DDBJ whole genome shotgun (WGS) entry which is preliminary data.</text>
</comment>
<feature type="domain" description="HYR" evidence="3">
    <location>
        <begin position="900"/>
        <end position="983"/>
    </location>
</feature>
<dbReference type="InterPro" id="IPR001434">
    <property type="entry name" value="OmcB-like_DUF11"/>
</dbReference>
<dbReference type="Pfam" id="PF23237">
    <property type="entry name" value="HYR_4C"/>
    <property type="match status" value="1"/>
</dbReference>
<dbReference type="InterPro" id="IPR025667">
    <property type="entry name" value="SprB_repeat"/>
</dbReference>
<dbReference type="Pfam" id="PF01345">
    <property type="entry name" value="DUF11"/>
    <property type="match status" value="1"/>
</dbReference>
<dbReference type="InterPro" id="IPR011042">
    <property type="entry name" value="6-blade_b-propeller_TolB-like"/>
</dbReference>
<gene>
    <name evidence="4" type="ORF">EV194_101448</name>
</gene>
<sequence>MKRNLLLTNPILLYVLFLLPFPFVLSGQQNYSNFMNASQVLGQPDFTTINETYNQSSLLGATYSAVSSKGVLAVALQQGCGVFIWNSFPTSNGAPADVVVGNTNFTTITNGTSRSIMSTSDGVAFSPDGNRLIVSDAGNNRILIWNSIPTTNGQEADVVIGQPNFTSSTAGTGRQSLNRPSGLYATTDGRLIVTDHNNNRILIWNSIPYENNIPADVVIGQTDFNSSGSGTGLNRVNGPYGVWVSPDGKLVVSDHFNHRVLVFNTIPEINGAAANVVIGRTGEALAQQNRLRSPSGVSLSPDGKLFISDWGNHRVLIFNEIPTTNGANADMVLGQPDFTTNIQFHRWGNADERNMNYPYNVANDINGRLFLSGRYMHRLMIFGDAPTDETDVAISISGVTNSVCEGGQVSFTVTLTNHGNIEATGVIATTALPHLFNYEYHEADGGTYNYVSGYWNVNSLSAGESKSLTIIGNVPNVESGYLTAYANIVALNQLDTNYSNNSDNTTIEISSGVVPQGGNLNGPSDVFVNQTVSYSLDGVENAVDYIWDIKGAASVSGSGNLRDITFGTSPVTIKVFAVSETCTGNVFVLSGFNITEDTTPPVPELDVLPDITSECSVYELTAPTAIDDYAGTITGTHDVELPITDQGKTVVTWTYNDGNGNVSTQQQNVVINDVTAPVPDLADLPDITAECMVTVLTAPTATDNCAGTITGTHDAELPITDQGTTVVTWTYDDGNGNVSTQQQNVVINDVTAPVPDLATLPDITAECMVTELTAPTATDNCAGTITGTHDAELPITDQGTTVVTWTYDDGNGNVSTQQQNVVINGVTAPVPDLAQLPDITAECMVTVLTAPTATDNCAGTITGTHDAELPITAQGTTVITWTYNDGNGNISTQQQNVVIDDVTAPVISQCPEDIEIVVNTSGCSAIVFWTEPVAIDNCSDYIVVSRSHAPGDLFPLGETEVVYTFTDAAENEATCSFMVAVISDLQITPEKEMVQCYGNPSGRISLTVNGGNGSYSFNWNDGEWDESEWTGLFPGTYQVEVIDGYGCLKNSSFAISEPLPINTEVEVEGNVLRALNTNADGYRWFNCNFPEIPIENSDEVEFVALQYGEYAVEITVGSCTVVSECISYFSTFAGEQRVGSMQLLPNPSNGVTTLTTNYNREIISIQIYSQSGSLVREYRGLSESKIEIDISDQSGGVYIIEVLYSDDREVVKMIIR</sequence>
<dbReference type="Pfam" id="PF18962">
    <property type="entry name" value="Por_Secre_tail"/>
    <property type="match status" value="1"/>
</dbReference>
<evidence type="ECO:0000256" key="1">
    <source>
        <dbReference type="ARBA" id="ARBA00022737"/>
    </source>
</evidence>
<evidence type="ECO:0000313" key="4">
    <source>
        <dbReference type="EMBL" id="TCO10816.1"/>
    </source>
</evidence>
<dbReference type="CDD" id="cd05819">
    <property type="entry name" value="NHL"/>
    <property type="match status" value="1"/>
</dbReference>
<dbReference type="PANTHER" id="PTHR24273">
    <property type="entry name" value="FI04643P-RELATED"/>
    <property type="match status" value="1"/>
</dbReference>
<dbReference type="Gene3D" id="2.120.10.30">
    <property type="entry name" value="TolB, C-terminal domain"/>
    <property type="match status" value="1"/>
</dbReference>
<protein>
    <submittedName>
        <fullName evidence="4">Putative secreted protein (Por secretion system target)</fullName>
    </submittedName>
</protein>
<dbReference type="Pfam" id="PF01436">
    <property type="entry name" value="NHL"/>
    <property type="match status" value="2"/>
</dbReference>
<proteinExistence type="predicted"/>
<dbReference type="OrthoDB" id="1121493at2"/>
<name>A0A4R2GRN5_9BACT</name>
<dbReference type="Proteomes" id="UP000295221">
    <property type="component" value="Unassembled WGS sequence"/>
</dbReference>
<dbReference type="RefSeq" id="WP_132431619.1">
    <property type="nucleotide sequence ID" value="NZ_SLWK01000001.1"/>
</dbReference>
<reference evidence="4 5" key="1">
    <citation type="submission" date="2019-03" db="EMBL/GenBank/DDBJ databases">
        <title>Genomic Encyclopedia of Type Strains, Phase IV (KMG-IV): sequencing the most valuable type-strain genomes for metagenomic binning, comparative biology and taxonomic classification.</title>
        <authorList>
            <person name="Goeker M."/>
        </authorList>
    </citation>
    <scope>NUCLEOTIDE SEQUENCE [LARGE SCALE GENOMIC DNA]</scope>
    <source>
        <strain evidence="4 5">DSM 24179</strain>
    </source>
</reference>
<dbReference type="NCBIfam" id="TIGR04183">
    <property type="entry name" value="Por_Secre_tail"/>
    <property type="match status" value="1"/>
</dbReference>
<evidence type="ECO:0000256" key="2">
    <source>
        <dbReference type="PROSITE-ProRule" id="PRU00504"/>
    </source>
</evidence>
<organism evidence="4 5">
    <name type="scientific">Natronoflexus pectinivorans</name>
    <dbReference type="NCBI Taxonomy" id="682526"/>
    <lineage>
        <taxon>Bacteria</taxon>
        <taxon>Pseudomonadati</taxon>
        <taxon>Bacteroidota</taxon>
        <taxon>Bacteroidia</taxon>
        <taxon>Marinilabiliales</taxon>
        <taxon>Marinilabiliaceae</taxon>
        <taxon>Natronoflexus</taxon>
    </lineage>
</organism>
<dbReference type="InterPro" id="IPR057078">
    <property type="entry name" value="HYR-4C"/>
</dbReference>
<evidence type="ECO:0000259" key="3">
    <source>
        <dbReference type="PROSITE" id="PS50825"/>
    </source>
</evidence>
<feature type="repeat" description="NHL" evidence="2">
    <location>
        <begin position="171"/>
        <end position="207"/>
    </location>
</feature>
<dbReference type="Pfam" id="PF02494">
    <property type="entry name" value="HYR"/>
    <property type="match status" value="1"/>
</dbReference>
<dbReference type="Gene3D" id="2.40.10.500">
    <property type="match status" value="1"/>
</dbReference>
<keyword evidence="1" id="KW-0677">Repeat</keyword>
<evidence type="ECO:0000313" key="5">
    <source>
        <dbReference type="Proteomes" id="UP000295221"/>
    </source>
</evidence>
<dbReference type="Pfam" id="PF13573">
    <property type="entry name" value="SprB"/>
    <property type="match status" value="1"/>
</dbReference>
<dbReference type="PROSITE" id="PS50825">
    <property type="entry name" value="HYR"/>
    <property type="match status" value="1"/>
</dbReference>
<keyword evidence="5" id="KW-1185">Reference proteome</keyword>
<dbReference type="PROSITE" id="PS51125">
    <property type="entry name" value="NHL"/>
    <property type="match status" value="2"/>
</dbReference>
<dbReference type="InterPro" id="IPR026444">
    <property type="entry name" value="Secre_tail"/>
</dbReference>
<dbReference type="InterPro" id="IPR003410">
    <property type="entry name" value="HYR_dom"/>
</dbReference>
<dbReference type="AlphaFoldDB" id="A0A4R2GRN5"/>
<dbReference type="InterPro" id="IPR001258">
    <property type="entry name" value="NHL_repeat"/>
</dbReference>
<accession>A0A4R2GRN5</accession>
<dbReference type="PANTHER" id="PTHR24273:SF32">
    <property type="entry name" value="HYALIN"/>
    <property type="match status" value="1"/>
</dbReference>
<dbReference type="EMBL" id="SLWK01000001">
    <property type="protein sequence ID" value="TCO10816.1"/>
    <property type="molecule type" value="Genomic_DNA"/>
</dbReference>
<dbReference type="Gene3D" id="3.30.1300.70">
    <property type="match status" value="3"/>
</dbReference>
<feature type="repeat" description="NHL" evidence="2">
    <location>
        <begin position="291"/>
        <end position="321"/>
    </location>
</feature>